<gene>
    <name evidence="1" type="ORF">V144x_24160</name>
</gene>
<proteinExistence type="predicted"/>
<name>A0A517VVB6_9PLAN</name>
<organism evidence="1 2">
    <name type="scientific">Gimesia aquarii</name>
    <dbReference type="NCBI Taxonomy" id="2527964"/>
    <lineage>
        <taxon>Bacteria</taxon>
        <taxon>Pseudomonadati</taxon>
        <taxon>Planctomycetota</taxon>
        <taxon>Planctomycetia</taxon>
        <taxon>Planctomycetales</taxon>
        <taxon>Planctomycetaceae</taxon>
        <taxon>Gimesia</taxon>
    </lineage>
</organism>
<reference evidence="1 2" key="1">
    <citation type="submission" date="2019-03" db="EMBL/GenBank/DDBJ databases">
        <title>Deep-cultivation of Planctomycetes and their phenomic and genomic characterization uncovers novel biology.</title>
        <authorList>
            <person name="Wiegand S."/>
            <person name="Jogler M."/>
            <person name="Boedeker C."/>
            <person name="Pinto D."/>
            <person name="Vollmers J."/>
            <person name="Rivas-Marin E."/>
            <person name="Kohn T."/>
            <person name="Peeters S.H."/>
            <person name="Heuer A."/>
            <person name="Rast P."/>
            <person name="Oberbeckmann S."/>
            <person name="Bunk B."/>
            <person name="Jeske O."/>
            <person name="Meyerdierks A."/>
            <person name="Storesund J.E."/>
            <person name="Kallscheuer N."/>
            <person name="Luecker S."/>
            <person name="Lage O.M."/>
            <person name="Pohl T."/>
            <person name="Merkel B.J."/>
            <person name="Hornburger P."/>
            <person name="Mueller R.-W."/>
            <person name="Bruemmer F."/>
            <person name="Labrenz M."/>
            <person name="Spormann A.M."/>
            <person name="Op den Camp H."/>
            <person name="Overmann J."/>
            <person name="Amann R."/>
            <person name="Jetten M.S.M."/>
            <person name="Mascher T."/>
            <person name="Medema M.H."/>
            <person name="Devos D.P."/>
            <person name="Kaster A.-K."/>
            <person name="Ovreas L."/>
            <person name="Rohde M."/>
            <person name="Galperin M.Y."/>
            <person name="Jogler C."/>
        </authorList>
    </citation>
    <scope>NUCLEOTIDE SEQUENCE [LARGE SCALE GENOMIC DNA]</scope>
    <source>
        <strain evidence="1 2">V144</strain>
    </source>
</reference>
<evidence type="ECO:0000313" key="1">
    <source>
        <dbReference type="EMBL" id="QDT96945.1"/>
    </source>
</evidence>
<dbReference type="Proteomes" id="UP000318704">
    <property type="component" value="Chromosome"/>
</dbReference>
<protein>
    <submittedName>
        <fullName evidence="1">Uncharacterized protein</fullName>
    </submittedName>
</protein>
<evidence type="ECO:0000313" key="2">
    <source>
        <dbReference type="Proteomes" id="UP000318704"/>
    </source>
</evidence>
<dbReference type="KEGG" id="gaw:V144x_24160"/>
<accession>A0A517VVB6</accession>
<dbReference type="EMBL" id="CP037920">
    <property type="protein sequence ID" value="QDT96945.1"/>
    <property type="molecule type" value="Genomic_DNA"/>
</dbReference>
<dbReference type="AlphaFoldDB" id="A0A517VVB6"/>
<sequence>MQKIEKSPQLETLRNGWLPYSLYDLEVVKTGLKKAEPIFMLRFLPFVWLSGR</sequence>